<gene>
    <name evidence="1" type="ORF">NM208_g10521</name>
</gene>
<organism evidence="1 2">
    <name type="scientific">Fusarium decemcellulare</name>
    <dbReference type="NCBI Taxonomy" id="57161"/>
    <lineage>
        <taxon>Eukaryota</taxon>
        <taxon>Fungi</taxon>
        <taxon>Dikarya</taxon>
        <taxon>Ascomycota</taxon>
        <taxon>Pezizomycotina</taxon>
        <taxon>Sordariomycetes</taxon>
        <taxon>Hypocreomycetidae</taxon>
        <taxon>Hypocreales</taxon>
        <taxon>Nectriaceae</taxon>
        <taxon>Fusarium</taxon>
        <taxon>Fusarium decemcellulare species complex</taxon>
    </lineage>
</organism>
<evidence type="ECO:0000313" key="1">
    <source>
        <dbReference type="EMBL" id="KAJ3527814.1"/>
    </source>
</evidence>
<keyword evidence="2" id="KW-1185">Reference proteome</keyword>
<dbReference type="EMBL" id="JANRMS010001502">
    <property type="protein sequence ID" value="KAJ3527814.1"/>
    <property type="molecule type" value="Genomic_DNA"/>
</dbReference>
<protein>
    <submittedName>
        <fullName evidence="1">Uncharacterized protein</fullName>
    </submittedName>
</protein>
<comment type="caution">
    <text evidence="1">The sequence shown here is derived from an EMBL/GenBank/DDBJ whole genome shotgun (WGS) entry which is preliminary data.</text>
</comment>
<sequence length="733" mass="82088">MAATWSKKSPSLTGWRRTAVYLTIFIIVLTSLLIGALFASIFGVNSENSSPWGESILYRGDCDWTSRTNLWIHLAINMLSTGILASSNFFMQALVAPTRHEVDKAHSIGEWVEIGVQSIRNFRFISRRKITFWFLFSLSSIPLHLVFNGCVLESKATTSFKLLMVSEEFLNGAPYSVPALTVVEPNDKYKRDESYYKSVNETIGHIYRSYHNDTNNWERLEFLDCMSRYNDIGIAMVANRHVIMIVSNNNGETTSTGWTPKQVRKNLADFDDVNSINSLWCEATYQRTGARTGNDLISEPKNETFGVDYGRGLPTLNLSTGELKMKGTNPTFQSMQIQYCLSEKFTAPCQLTIANSLLFVVCIMCIIKCLLCIITLKMRIWGDEDPLMTPGDAINSFITNPGIDTKDMCTLSYWDFDEHKPFSPGGRHGNYTKLVGPRLWISDLKRRPSKAIPRQIWYLSYIIIEGSLLLAAVVLAIAVATMPIGESKFAHNPVNAAVGIEGLPLIGLTMLSNTPQLALSICYMANNGLLTRMLTEFEWSRYSTDFHTLRVTVPKGQQRSTYRLQLPYRWSIPLLIVSGVLHWICSNCLYVNYGAEWPYQGTANRGLQYSTVAILIAFSVSLFLAFSPPALAMFRLPGKMVLGGSNSKVISAACHCIPMASTRETPESTMATVHLLEDTERDVNNLEEMATRRLRWGQVLDGSKGVETGHLAFGVEEQGVVEPTDGKLYKGYT</sequence>
<accession>A0ACC1RXL5</accession>
<proteinExistence type="predicted"/>
<evidence type="ECO:0000313" key="2">
    <source>
        <dbReference type="Proteomes" id="UP001148629"/>
    </source>
</evidence>
<reference evidence="1" key="1">
    <citation type="submission" date="2022-08" db="EMBL/GenBank/DDBJ databases">
        <title>Genome Sequence of Fusarium decemcellulare.</title>
        <authorList>
            <person name="Buettner E."/>
        </authorList>
    </citation>
    <scope>NUCLEOTIDE SEQUENCE</scope>
    <source>
        <strain evidence="1">Babe19</strain>
    </source>
</reference>
<dbReference type="Proteomes" id="UP001148629">
    <property type="component" value="Unassembled WGS sequence"/>
</dbReference>
<name>A0ACC1RXL5_9HYPO</name>